<dbReference type="PROSITE" id="PS50297">
    <property type="entry name" value="ANK_REP_REGION"/>
    <property type="match status" value="7"/>
</dbReference>
<keyword evidence="3 7" id="KW-0863">Zinc-finger</keyword>
<evidence type="ECO:0000259" key="9">
    <source>
        <dbReference type="PROSITE" id="PS50865"/>
    </source>
</evidence>
<dbReference type="PROSITE" id="PS50088">
    <property type="entry name" value="ANK_REPEAT"/>
    <property type="match status" value="7"/>
</dbReference>
<name>A0A0G4GJB0_9ALVE</name>
<feature type="compositionally biased region" description="Polar residues" evidence="8">
    <location>
        <begin position="58"/>
        <end position="67"/>
    </location>
</feature>
<feature type="region of interest" description="Disordered" evidence="8">
    <location>
        <begin position="763"/>
        <end position="784"/>
    </location>
</feature>
<proteinExistence type="predicted"/>
<dbReference type="Pfam" id="PF00023">
    <property type="entry name" value="Ank"/>
    <property type="match status" value="1"/>
</dbReference>
<evidence type="ECO:0000256" key="4">
    <source>
        <dbReference type="ARBA" id="ARBA00022833"/>
    </source>
</evidence>
<dbReference type="PRINTS" id="PR01415">
    <property type="entry name" value="ANKYRIN"/>
</dbReference>
<evidence type="ECO:0000256" key="5">
    <source>
        <dbReference type="ARBA" id="ARBA00023043"/>
    </source>
</evidence>
<feature type="compositionally biased region" description="Polar residues" evidence="8">
    <location>
        <begin position="514"/>
        <end position="524"/>
    </location>
</feature>
<dbReference type="SUPFAM" id="SSF48403">
    <property type="entry name" value="Ankyrin repeat"/>
    <property type="match status" value="1"/>
</dbReference>
<evidence type="ECO:0000256" key="6">
    <source>
        <dbReference type="PROSITE-ProRule" id="PRU00023"/>
    </source>
</evidence>
<dbReference type="InterPro" id="IPR051631">
    <property type="entry name" value="Ankyrin-KH/SAM_domain"/>
</dbReference>
<dbReference type="GO" id="GO:0008270">
    <property type="term" value="F:zinc ion binding"/>
    <property type="evidence" value="ECO:0007669"/>
    <property type="project" value="UniProtKB-KW"/>
</dbReference>
<feature type="region of interest" description="Disordered" evidence="8">
    <location>
        <begin position="1104"/>
        <end position="1133"/>
    </location>
</feature>
<dbReference type="GO" id="GO:0005737">
    <property type="term" value="C:cytoplasm"/>
    <property type="evidence" value="ECO:0007669"/>
    <property type="project" value="TreeGrafter"/>
</dbReference>
<evidence type="ECO:0000313" key="10">
    <source>
        <dbReference type="EMBL" id="CEM29953.1"/>
    </source>
</evidence>
<feature type="repeat" description="ANK" evidence="6">
    <location>
        <begin position="924"/>
        <end position="956"/>
    </location>
</feature>
<feature type="region of interest" description="Disordered" evidence="8">
    <location>
        <begin position="504"/>
        <end position="561"/>
    </location>
</feature>
<keyword evidence="5 6" id="KW-0040">ANK repeat</keyword>
<feature type="region of interest" description="Disordered" evidence="8">
    <location>
        <begin position="636"/>
        <end position="662"/>
    </location>
</feature>
<dbReference type="Gene3D" id="1.25.40.20">
    <property type="entry name" value="Ankyrin repeat-containing domain"/>
    <property type="match status" value="3"/>
</dbReference>
<dbReference type="PANTHER" id="PTHR23206:SF7">
    <property type="entry name" value="PROTEIN KINASE DOMAIN-CONTAINING PROTEIN"/>
    <property type="match status" value="1"/>
</dbReference>
<dbReference type="InterPro" id="IPR002893">
    <property type="entry name" value="Znf_MYND"/>
</dbReference>
<feature type="compositionally biased region" description="Low complexity" evidence="8">
    <location>
        <begin position="1106"/>
        <end position="1116"/>
    </location>
</feature>
<sequence length="1174" mass="128176">MERHLTSHLSSPSAEGAEEGMVGGVQVQTFAAPRAGSSQSSTAVVRERHGMGNVEETLGQNQGTHNEVFSHDSPENCEHFPDRQSASPASGRTAPPGGTSGGVIGQGVVLSVIPNPAASYRSRQGLADWRPWDGVVSKEHLPTVLRGSVNLVQQVVRRLQRCEKSVMVVITHSFPASRLREHLGDSCVRNAQDRLTKLAVNSLEEVEDELLSADGAAIVDVISGRVIVERVSAPLQGVEEGPWKVQGGTRNQKAFALVWRLPEEVVVVVRKFKPQKDGTVLRWVSFYTPVYATANPPSFLCAVDDGCVRHRISQDDSDPPEGSESQHPGEDQCSSSEALQMVSTALSMYKYSEANVFTSFIEGIRSLPLENAVTQKDREVLRTWKELKKLCKRLEGQITDLHGKTALLGDSDQNRRIEHLLMFSRWQLAEEHLRKRIKTFRLQEAHPPPQYDFDKWMIEKLRCFHRMGISFLRQGKGKGKGKEEAAKESAEYWFHQTLRTGREFEGKRDCGASDTGSIPQSTLQPHIAGVQQQPQQPQQPQQQQQEKQEQPWGGIFGGQKQQPAVCVPGGAFGLFAPHALPPVQTQAPQRGMFCPPSFTPSITDSAVPHDRAPQFPTSSTGDIHSPSVGESLFTKSHPACRTPPEPGSTVPPSRRRGGTEGIRQSVKNASWEAVKHKRETMMEFEARMASASGALGRKEESSKHVKEENAWKVLDWLGFYGKDRRSSYEIDRKDSLSGNFEELGLILPEQKELDDTQHRSLESLDPHALPVSPSSPRAVGSKDWRQKLRKRLSRSTSAPAILGQPKDTEKEKLDKMLREFPVIFGPGIDLFRAAEAGDEAKVKALLAGGTPINWADEGGRTPLWVAAWHGHHNVVERLLRAGADKNKASNNGVTPLFIAAEKGHKDVVCTLLTEGADTDKADINQATPLFKAAEHGHQGIVKSLLEAGANKNKSMMNAVTPLSMAAQKGHRGVVCELLKAGADINHGEAPLIMAAQNGHLGIVRDLLKAGADANRVSKSNIGIWPLRQAAQNGHLDIVCALLEAGAEKDKTDMNGATPLYIAVRQGHPDVVSALLRAGADTNKGVTPLETACRKGDHEIAALLKAPSPSSSRSPHSQTTEEPRSGGSTSKDGQLPCANYGTVENLAVCTGCRKVNYCSRGCQKAHRKTHRADCK</sequence>
<evidence type="ECO:0000256" key="3">
    <source>
        <dbReference type="ARBA" id="ARBA00022771"/>
    </source>
</evidence>
<accession>A0A0G4GJB0</accession>
<dbReference type="Pfam" id="PF12796">
    <property type="entry name" value="Ank_2"/>
    <property type="match status" value="3"/>
</dbReference>
<gene>
    <name evidence="10" type="ORF">Cvel_22152</name>
</gene>
<keyword evidence="4" id="KW-0862">Zinc</keyword>
<dbReference type="PROSITE" id="PS50865">
    <property type="entry name" value="ZF_MYND_2"/>
    <property type="match status" value="1"/>
</dbReference>
<evidence type="ECO:0000256" key="7">
    <source>
        <dbReference type="PROSITE-ProRule" id="PRU00134"/>
    </source>
</evidence>
<dbReference type="EMBL" id="CDMZ01001269">
    <property type="protein sequence ID" value="CEM29953.1"/>
    <property type="molecule type" value="Genomic_DNA"/>
</dbReference>
<dbReference type="Pfam" id="PF01753">
    <property type="entry name" value="zf-MYND"/>
    <property type="match status" value="1"/>
</dbReference>
<evidence type="ECO:0000256" key="8">
    <source>
        <dbReference type="SAM" id="MobiDB-lite"/>
    </source>
</evidence>
<protein>
    <recommendedName>
        <fullName evidence="9">MYND-type domain-containing protein</fullName>
    </recommendedName>
</protein>
<dbReference type="AlphaFoldDB" id="A0A0G4GJB0"/>
<dbReference type="InterPro" id="IPR002110">
    <property type="entry name" value="Ankyrin_rpt"/>
</dbReference>
<feature type="region of interest" description="Disordered" evidence="8">
    <location>
        <begin position="53"/>
        <end position="102"/>
    </location>
</feature>
<feature type="compositionally biased region" description="Low complexity" evidence="8">
    <location>
        <begin position="531"/>
        <end position="545"/>
    </location>
</feature>
<feature type="region of interest" description="Disordered" evidence="8">
    <location>
        <begin position="311"/>
        <end position="334"/>
    </location>
</feature>
<feature type="repeat" description="ANK" evidence="6">
    <location>
        <begin position="986"/>
        <end position="1018"/>
    </location>
</feature>
<feature type="repeat" description="ANK" evidence="6">
    <location>
        <begin position="957"/>
        <end position="989"/>
    </location>
</feature>
<feature type="domain" description="MYND-type" evidence="9">
    <location>
        <begin position="1136"/>
        <end position="1173"/>
    </location>
</feature>
<dbReference type="SMART" id="SM00248">
    <property type="entry name" value="ANK"/>
    <property type="match status" value="7"/>
</dbReference>
<dbReference type="Gene3D" id="6.10.140.2220">
    <property type="match status" value="1"/>
</dbReference>
<dbReference type="VEuPathDB" id="CryptoDB:Cvel_22152"/>
<feature type="repeat" description="ANK" evidence="6">
    <location>
        <begin position="1054"/>
        <end position="1082"/>
    </location>
</feature>
<dbReference type="GO" id="GO:0045087">
    <property type="term" value="P:innate immune response"/>
    <property type="evidence" value="ECO:0007669"/>
    <property type="project" value="TreeGrafter"/>
</dbReference>
<dbReference type="PANTHER" id="PTHR23206">
    <property type="entry name" value="MASK PROTEIN"/>
    <property type="match status" value="1"/>
</dbReference>
<feature type="repeat" description="ANK" evidence="6">
    <location>
        <begin position="858"/>
        <end position="890"/>
    </location>
</feature>
<feature type="region of interest" description="Disordered" evidence="8">
    <location>
        <begin position="1"/>
        <end position="20"/>
    </location>
</feature>
<evidence type="ECO:0000256" key="2">
    <source>
        <dbReference type="ARBA" id="ARBA00022737"/>
    </source>
</evidence>
<evidence type="ECO:0000256" key="1">
    <source>
        <dbReference type="ARBA" id="ARBA00022723"/>
    </source>
</evidence>
<reference evidence="10" key="1">
    <citation type="submission" date="2014-11" db="EMBL/GenBank/DDBJ databases">
        <authorList>
            <person name="Otto D Thomas"/>
            <person name="Naeem Raeece"/>
        </authorList>
    </citation>
    <scope>NUCLEOTIDE SEQUENCE</scope>
</reference>
<dbReference type="SUPFAM" id="SSF144232">
    <property type="entry name" value="HIT/MYND zinc finger-like"/>
    <property type="match status" value="1"/>
</dbReference>
<feature type="repeat" description="ANK" evidence="6">
    <location>
        <begin position="891"/>
        <end position="923"/>
    </location>
</feature>
<organism evidence="10">
    <name type="scientific">Chromera velia CCMP2878</name>
    <dbReference type="NCBI Taxonomy" id="1169474"/>
    <lineage>
        <taxon>Eukaryota</taxon>
        <taxon>Sar</taxon>
        <taxon>Alveolata</taxon>
        <taxon>Colpodellida</taxon>
        <taxon>Chromeraceae</taxon>
        <taxon>Chromera</taxon>
    </lineage>
</organism>
<keyword evidence="2" id="KW-0677">Repeat</keyword>
<dbReference type="InterPro" id="IPR036770">
    <property type="entry name" value="Ankyrin_rpt-contain_sf"/>
</dbReference>
<keyword evidence="1" id="KW-0479">Metal-binding</keyword>
<feature type="repeat" description="ANK" evidence="6">
    <location>
        <begin position="1021"/>
        <end position="1053"/>
    </location>
</feature>
<feature type="compositionally biased region" description="Basic and acidic residues" evidence="8">
    <location>
        <begin position="68"/>
        <end position="82"/>
    </location>
</feature>